<dbReference type="AlphaFoldDB" id="A0A0B2UGG1"/>
<dbReference type="SUPFAM" id="SSF52540">
    <property type="entry name" value="P-loop containing nucleoside triphosphate hydrolases"/>
    <property type="match status" value="1"/>
</dbReference>
<dbReference type="PANTHER" id="PTHR24221">
    <property type="entry name" value="ATP-BINDING CASSETTE SUB-FAMILY B"/>
    <property type="match status" value="1"/>
</dbReference>
<name>A0A0B2UGG1_9MICR</name>
<keyword evidence="5 8" id="KW-1133">Transmembrane helix</keyword>
<dbReference type="GeneID" id="26261434"/>
<evidence type="ECO:0000256" key="4">
    <source>
        <dbReference type="ARBA" id="ARBA00022840"/>
    </source>
</evidence>
<dbReference type="EMBL" id="JOKQ01000003">
    <property type="protein sequence ID" value="KHN70017.1"/>
    <property type="molecule type" value="Genomic_DNA"/>
</dbReference>
<dbReference type="Pfam" id="PF00005">
    <property type="entry name" value="ABC_tran"/>
    <property type="match status" value="1"/>
</dbReference>
<evidence type="ECO:0000256" key="3">
    <source>
        <dbReference type="ARBA" id="ARBA00022741"/>
    </source>
</evidence>
<dbReference type="PROSITE" id="PS50929">
    <property type="entry name" value="ABC_TM1F"/>
    <property type="match status" value="1"/>
</dbReference>
<organism evidence="12 13">
    <name type="scientific">Ordospora colligata OC4</name>
    <dbReference type="NCBI Taxonomy" id="1354746"/>
    <lineage>
        <taxon>Eukaryota</taxon>
        <taxon>Fungi</taxon>
        <taxon>Fungi incertae sedis</taxon>
        <taxon>Microsporidia</taxon>
        <taxon>Ordosporidae</taxon>
        <taxon>Ordospora</taxon>
    </lineage>
</organism>
<keyword evidence="3" id="KW-0547">Nucleotide-binding</keyword>
<dbReference type="VEuPathDB" id="MicrosporidiaDB:M896_030020"/>
<keyword evidence="13" id="KW-1185">Reference proteome</keyword>
<dbReference type="PANTHER" id="PTHR24221:SF654">
    <property type="entry name" value="ATP-BINDING CASSETTE SUB-FAMILY B MEMBER 6"/>
    <property type="match status" value="1"/>
</dbReference>
<keyword evidence="2 8" id="KW-0812">Transmembrane</keyword>
<sequence length="589" mass="67085">MIRSKPRKSLVYGVSEILMKHVFNRTYMLLMLFPIFGMAVAANVLYAKVASSVLSEIADHIELKDLGEHTHLVYRLLIYGISAAMFEYFPIFLMAYIIQDIYTDCYRDVFFEYISLEYNVFHEVSPGDLEGRINRKCKAIGEAVDVVIPTLMNSTIFIAIAMVKMVSFGPENALLFLMIPLLYISTTVFLTSKRNIIRGKYNVAKNKSVKKLSDILNNYEVVKSFGLEERESSVFHSTLNDRVVQGTRYSCSENMITFIQKLCSLVPHAMILYLSLNNMTFMDAITLNGLHAILKERMTEFAREFVELYENYYDYSSSTYEKEEDRPEQIDIEGFDDGIVFDRVGIKRGEKVILENVSFELKKGEKLAIAGPNGAGKSTLINTLLRFLEHSGRILIDGVEMNEYTRRSIRELIAYVPQDKCVIDGTVLRNLRYGDWSVSLEKVKEICMKYGTHEVFSSLEGGYFKQSGQQGCELSVGQKQYMSLMRAIIKDSPIFILDEATSDVDQKTEAELIDYIMSVLSDRTIIMIVHNHALLKKFDKVLFLSGGTMKGCGGISELLRTSDEFVEFYLGEDDISDTGIQPQEDLNRV</sequence>
<dbReference type="InParanoid" id="A0A0B2UGG1"/>
<accession>A0A0B2UGG1</accession>
<dbReference type="GeneID" id="26261286"/>
<dbReference type="Gene3D" id="3.40.50.300">
    <property type="entry name" value="P-loop containing nucleotide triphosphate hydrolases"/>
    <property type="match status" value="1"/>
</dbReference>
<dbReference type="GO" id="GO:0005524">
    <property type="term" value="F:ATP binding"/>
    <property type="evidence" value="ECO:0007669"/>
    <property type="project" value="UniProtKB-KW"/>
</dbReference>
<evidence type="ECO:0000256" key="1">
    <source>
        <dbReference type="ARBA" id="ARBA00004141"/>
    </source>
</evidence>
<dbReference type="InterPro" id="IPR036640">
    <property type="entry name" value="ABC1_TM_sf"/>
</dbReference>
<comment type="subcellular location">
    <subcellularLocation>
        <location evidence="1">Membrane</location>
        <topology evidence="1">Multi-pass membrane protein</topology>
    </subcellularLocation>
</comment>
<feature type="transmembrane region" description="Helical" evidence="8">
    <location>
        <begin position="76"/>
        <end position="98"/>
    </location>
</feature>
<evidence type="ECO:0000256" key="8">
    <source>
        <dbReference type="SAM" id="Phobius"/>
    </source>
</evidence>
<evidence type="ECO:0000256" key="6">
    <source>
        <dbReference type="ARBA" id="ARBA00023136"/>
    </source>
</evidence>
<evidence type="ECO:0000313" key="11">
    <source>
        <dbReference type="EMBL" id="KHN70017.1"/>
    </source>
</evidence>
<feature type="transmembrane region" description="Helical" evidence="8">
    <location>
        <begin position="27"/>
        <end position="46"/>
    </location>
</feature>
<dbReference type="InterPro" id="IPR011527">
    <property type="entry name" value="ABC1_TM_dom"/>
</dbReference>
<dbReference type="SMART" id="SM00382">
    <property type="entry name" value="AAA"/>
    <property type="match status" value="1"/>
</dbReference>
<evidence type="ECO:0000313" key="13">
    <source>
        <dbReference type="Proteomes" id="UP000031056"/>
    </source>
</evidence>
<dbReference type="InterPro" id="IPR003439">
    <property type="entry name" value="ABC_transporter-like_ATP-bd"/>
</dbReference>
<dbReference type="SUPFAM" id="SSF90123">
    <property type="entry name" value="ABC transporter transmembrane region"/>
    <property type="match status" value="1"/>
</dbReference>
<dbReference type="OrthoDB" id="6500128at2759"/>
<comment type="similarity">
    <text evidence="7">Belongs to the ABC transporter superfamily. ABCB family. Heavy Metal importer (TC 3.A.1.210) subfamily.</text>
</comment>
<keyword evidence="6 8" id="KW-0472">Membrane</keyword>
<dbReference type="Gene3D" id="1.20.1560.10">
    <property type="entry name" value="ABC transporter type 1, transmembrane domain"/>
    <property type="match status" value="1"/>
</dbReference>
<feature type="domain" description="ABC transporter" evidence="9">
    <location>
        <begin position="339"/>
        <end position="571"/>
    </location>
</feature>
<dbReference type="GO" id="GO:0140359">
    <property type="term" value="F:ABC-type transporter activity"/>
    <property type="evidence" value="ECO:0007669"/>
    <property type="project" value="InterPro"/>
</dbReference>
<dbReference type="InterPro" id="IPR003593">
    <property type="entry name" value="AAA+_ATPase"/>
</dbReference>
<feature type="transmembrane region" description="Helical" evidence="8">
    <location>
        <begin position="143"/>
        <end position="167"/>
    </location>
</feature>
<evidence type="ECO:0000313" key="12">
    <source>
        <dbReference type="EMBL" id="KHN70161.1"/>
    </source>
</evidence>
<protein>
    <submittedName>
        <fullName evidence="12">MdlB-like ABC transporter</fullName>
    </submittedName>
</protein>
<dbReference type="HOGENOM" id="CLU_000604_84_3_1"/>
<gene>
    <name evidence="11" type="ORF">M896_030020</name>
    <name evidence="12" type="ORF">M896_031500</name>
</gene>
<dbReference type="RefSeq" id="XP_014564203.1">
    <property type="nucleotide sequence ID" value="XM_014708717.1"/>
</dbReference>
<dbReference type="EMBL" id="JOKQ01000003">
    <property type="protein sequence ID" value="KHN70161.1"/>
    <property type="molecule type" value="Genomic_DNA"/>
</dbReference>
<dbReference type="GO" id="GO:0016887">
    <property type="term" value="F:ATP hydrolysis activity"/>
    <property type="evidence" value="ECO:0007669"/>
    <property type="project" value="InterPro"/>
</dbReference>
<evidence type="ECO:0000259" key="10">
    <source>
        <dbReference type="PROSITE" id="PS50929"/>
    </source>
</evidence>
<dbReference type="Pfam" id="PF00664">
    <property type="entry name" value="ABC_membrane"/>
    <property type="match status" value="1"/>
</dbReference>
<dbReference type="GO" id="GO:0016020">
    <property type="term" value="C:membrane"/>
    <property type="evidence" value="ECO:0007669"/>
    <property type="project" value="UniProtKB-SubCell"/>
</dbReference>
<comment type="caution">
    <text evidence="12">The sequence shown here is derived from an EMBL/GenBank/DDBJ whole genome shotgun (WGS) entry which is preliminary data.</text>
</comment>
<evidence type="ECO:0000256" key="2">
    <source>
        <dbReference type="ARBA" id="ARBA00022692"/>
    </source>
</evidence>
<feature type="transmembrane region" description="Helical" evidence="8">
    <location>
        <begin position="173"/>
        <end position="191"/>
    </location>
</feature>
<dbReference type="InterPro" id="IPR039421">
    <property type="entry name" value="Type_1_exporter"/>
</dbReference>
<dbReference type="STRING" id="1354746.A0A0B2UGG1"/>
<evidence type="ECO:0000256" key="7">
    <source>
        <dbReference type="ARBA" id="ARBA00024363"/>
    </source>
</evidence>
<dbReference type="PROSITE" id="PS50893">
    <property type="entry name" value="ABC_TRANSPORTER_2"/>
    <property type="match status" value="1"/>
</dbReference>
<dbReference type="VEuPathDB" id="MicrosporidiaDB:M896_031500"/>
<feature type="domain" description="ABC transmembrane type-1" evidence="10">
    <location>
        <begin position="29"/>
        <end position="310"/>
    </location>
</feature>
<proteinExistence type="inferred from homology"/>
<evidence type="ECO:0000259" key="9">
    <source>
        <dbReference type="PROSITE" id="PS50893"/>
    </source>
</evidence>
<dbReference type="RefSeq" id="XP_014564059.1">
    <property type="nucleotide sequence ID" value="XM_014708573.1"/>
</dbReference>
<dbReference type="InterPro" id="IPR027417">
    <property type="entry name" value="P-loop_NTPase"/>
</dbReference>
<reference evidence="12 13" key="1">
    <citation type="journal article" date="2014" name="MBio">
        <title>The Ordospora colligata genome; evolution of extreme reduction in microsporidia and host-to-parasite horizontal gene transfer.</title>
        <authorList>
            <person name="Pombert J.-F."/>
            <person name="Haag K.L."/>
            <person name="Beidas S."/>
            <person name="Ebert D."/>
            <person name="Keeling P.J."/>
        </authorList>
    </citation>
    <scope>NUCLEOTIDE SEQUENCE [LARGE SCALE GENOMIC DNA]</scope>
    <source>
        <strain evidence="12 13">OC4</strain>
    </source>
</reference>
<evidence type="ECO:0000256" key="5">
    <source>
        <dbReference type="ARBA" id="ARBA00022989"/>
    </source>
</evidence>
<keyword evidence="4" id="KW-0067">ATP-binding</keyword>
<dbReference type="Proteomes" id="UP000031056">
    <property type="component" value="Unassembled WGS sequence"/>
</dbReference>